<proteinExistence type="predicted"/>
<sequence>MGQSTDGEAAEDPQTFLAELVESVARALAPALLARVLVVERRRTLADRLFRRPGAIARVSLIGAEENLSLAYEPGPHWTGEVERVYNGVSVTRRPLGLGDWLTAFAGRVAALAAQAAGDAATSSRALQSLGLEPVGSEIQVRDATIEGDLRTLPARLGQRVPPEAVAQVERIGGLIIDALPRVAGQGEPEVVVRRTATVYLPDTLRAYLSLPADWTAEHVLPDGTKAADALIGQLGELERAAKRMRDAAVEQDASALLVNGRFLTQRFGTSRLDLP</sequence>
<evidence type="ECO:0000313" key="1">
    <source>
        <dbReference type="EMBL" id="QNE34622.1"/>
    </source>
</evidence>
<protein>
    <submittedName>
        <fullName evidence="1">Uncharacterized protein</fullName>
    </submittedName>
</protein>
<evidence type="ECO:0000313" key="2">
    <source>
        <dbReference type="Proteomes" id="UP000515511"/>
    </source>
</evidence>
<accession>A0A7G6Y807</accession>
<dbReference type="Proteomes" id="UP000515511">
    <property type="component" value="Chromosome"/>
</dbReference>
<dbReference type="AlphaFoldDB" id="A0A7G6Y807"/>
<reference evidence="2" key="1">
    <citation type="submission" date="2019-09" db="EMBL/GenBank/DDBJ databases">
        <title>Antimicrobial potential of Antarctic Bacteria.</title>
        <authorList>
            <person name="Benaud N."/>
            <person name="Edwards R.J."/>
            <person name="Ferrari B.C."/>
        </authorList>
    </citation>
    <scope>NUCLEOTIDE SEQUENCE [LARGE SCALE GENOMIC DNA]</scope>
    <source>
        <strain evidence="2">INR9</strain>
    </source>
</reference>
<organism evidence="1 2">
    <name type="scientific">Leifsonia shinshuensis</name>
    <dbReference type="NCBI Taxonomy" id="150026"/>
    <lineage>
        <taxon>Bacteria</taxon>
        <taxon>Bacillati</taxon>
        <taxon>Actinomycetota</taxon>
        <taxon>Actinomycetes</taxon>
        <taxon>Micrococcales</taxon>
        <taxon>Microbacteriaceae</taxon>
        <taxon>Leifsonia</taxon>
    </lineage>
</organism>
<dbReference type="EMBL" id="CP043641">
    <property type="protein sequence ID" value="QNE34622.1"/>
    <property type="molecule type" value="Genomic_DNA"/>
</dbReference>
<dbReference type="KEGG" id="lse:F1C12_05465"/>
<dbReference type="RefSeq" id="WP_185277798.1">
    <property type="nucleotide sequence ID" value="NZ_CP043641.1"/>
</dbReference>
<name>A0A7G6Y807_9MICO</name>
<gene>
    <name evidence="1" type="ORF">F1C12_05465</name>
</gene>